<gene>
    <name evidence="2" type="ORF">BIY37_04985</name>
</gene>
<evidence type="ECO:0000256" key="1">
    <source>
        <dbReference type="SAM" id="SignalP"/>
    </source>
</evidence>
<feature type="signal peptide" evidence="1">
    <location>
        <begin position="1"/>
        <end position="21"/>
    </location>
</feature>
<evidence type="ECO:0000313" key="3">
    <source>
        <dbReference type="Proteomes" id="UP000242219"/>
    </source>
</evidence>
<keyword evidence="3" id="KW-1185">Reference proteome</keyword>
<organism evidence="2 3">
    <name type="scientific">Candidatus Brocadia sapporoensis</name>
    <dbReference type="NCBI Taxonomy" id="392547"/>
    <lineage>
        <taxon>Bacteria</taxon>
        <taxon>Pseudomonadati</taxon>
        <taxon>Planctomycetota</taxon>
        <taxon>Candidatus Brocadiia</taxon>
        <taxon>Candidatus Brocadiales</taxon>
        <taxon>Candidatus Brocadiaceae</taxon>
        <taxon>Candidatus Brocadia</taxon>
    </lineage>
</organism>
<dbReference type="InterPro" id="IPR008969">
    <property type="entry name" value="CarboxyPept-like_regulatory"/>
</dbReference>
<dbReference type="EMBL" id="MJUW02000058">
    <property type="protein sequence ID" value="OQD46088.1"/>
    <property type="molecule type" value="Genomic_DNA"/>
</dbReference>
<reference evidence="2 3" key="1">
    <citation type="journal article" date="2016" name="Genome Announc.">
        <title>Draft Genome Sequence of the Anaerobic Ammonium-Oxidizing Bacterium 'Candidatus Brocadia sp. 40'.</title>
        <authorList>
            <person name="Ali M."/>
            <person name="Haroon M.F."/>
            <person name="Narita Y."/>
            <person name="Zhang L."/>
            <person name="Rangel Shaw D."/>
            <person name="Okabe S."/>
            <person name="Saikaly P.E."/>
        </authorList>
    </citation>
    <scope>NUCLEOTIDE SEQUENCE [LARGE SCALE GENOMIC DNA]</scope>
    <source>
        <strain evidence="2 3">40</strain>
    </source>
</reference>
<sequence>MIKKICISMIVLFFVSKASYAFETGTLRGRVVDGFGKPIALVNIESLSDGLKSKATSDSTGMFSVNYNAGNVKLTFTKEGYVPAYIPIPLDEKTDFSLDDITIWKIPPHGGLFFVGESDYLEMNKAEYYYESSSKERRFYVKGTPTVIKGRALRIIDFQTDSPLVTGKTLYQLDSKGSVGSIIFYPSQKYILNKEEDSYTKIADNVGLRKLNLPPGRYFYCTGEITIRSKVGYGFFFEITS</sequence>
<dbReference type="AlphaFoldDB" id="A0A1V6M119"/>
<proteinExistence type="predicted"/>
<evidence type="ECO:0008006" key="4">
    <source>
        <dbReference type="Google" id="ProtNLM"/>
    </source>
</evidence>
<evidence type="ECO:0000313" key="2">
    <source>
        <dbReference type="EMBL" id="OQD46088.1"/>
    </source>
</evidence>
<dbReference type="SUPFAM" id="SSF49464">
    <property type="entry name" value="Carboxypeptidase regulatory domain-like"/>
    <property type="match status" value="1"/>
</dbReference>
<comment type="caution">
    <text evidence="2">The sequence shown here is derived from an EMBL/GenBank/DDBJ whole genome shotgun (WGS) entry which is preliminary data.</text>
</comment>
<dbReference type="Gene3D" id="2.60.40.1120">
    <property type="entry name" value="Carboxypeptidase-like, regulatory domain"/>
    <property type="match status" value="1"/>
</dbReference>
<feature type="chain" id="PRO_5010711405" description="Carboxypeptidase regulatory-like domain-containing protein" evidence="1">
    <location>
        <begin position="22"/>
        <end position="241"/>
    </location>
</feature>
<keyword evidence="1" id="KW-0732">Signal</keyword>
<accession>A0A1V6M119</accession>
<dbReference type="RefSeq" id="WP_070066725.1">
    <property type="nucleotide sequence ID" value="NZ_MJUW02000058.1"/>
</dbReference>
<protein>
    <recommendedName>
        <fullName evidence="4">Carboxypeptidase regulatory-like domain-containing protein</fullName>
    </recommendedName>
</protein>
<dbReference type="Pfam" id="PF13620">
    <property type="entry name" value="CarboxypepD_reg"/>
    <property type="match status" value="1"/>
</dbReference>
<dbReference type="Proteomes" id="UP000242219">
    <property type="component" value="Unassembled WGS sequence"/>
</dbReference>
<name>A0A1V6M119_9BACT</name>